<dbReference type="Proteomes" id="UP000182444">
    <property type="component" value="Chromosome 1D"/>
</dbReference>
<name>A0A1D8NDG5_YARLL</name>
<dbReference type="GeneID" id="2910871"/>
<evidence type="ECO:0000256" key="1">
    <source>
        <dbReference type="SAM" id="MobiDB-lite"/>
    </source>
</evidence>
<accession>A0A1D8NDG5</accession>
<dbReference type="VEuPathDB" id="FungiDB:YALI1_D08174g"/>
<organism evidence="2 4">
    <name type="scientific">Yarrowia lipolytica</name>
    <name type="common">Candida lipolytica</name>
    <dbReference type="NCBI Taxonomy" id="4952"/>
    <lineage>
        <taxon>Eukaryota</taxon>
        <taxon>Fungi</taxon>
        <taxon>Dikarya</taxon>
        <taxon>Ascomycota</taxon>
        <taxon>Saccharomycotina</taxon>
        <taxon>Dipodascomycetes</taxon>
        <taxon>Dipodascales</taxon>
        <taxon>Dipodascales incertae sedis</taxon>
        <taxon>Yarrowia</taxon>
    </lineage>
</organism>
<dbReference type="EMBL" id="CP017556">
    <property type="protein sequence ID" value="AOW03667.1"/>
    <property type="molecule type" value="Genomic_DNA"/>
</dbReference>
<evidence type="ECO:0000313" key="3">
    <source>
        <dbReference type="EMBL" id="RDW24008.1"/>
    </source>
</evidence>
<feature type="compositionally biased region" description="Polar residues" evidence="1">
    <location>
        <begin position="53"/>
        <end position="87"/>
    </location>
</feature>
<dbReference type="EMBL" id="KZ859054">
    <property type="protein sequence ID" value="RDW24008.1"/>
    <property type="molecule type" value="Genomic_DNA"/>
</dbReference>
<dbReference type="Proteomes" id="UP000256601">
    <property type="component" value="Unassembled WGS sequence"/>
</dbReference>
<sequence length="314" mass="34688">MWDYSQYHILLINISTPEYGSGFPQHDSMNDYQLGDAITIDHILGQHDFGPIQGQSVAPYTQQNPPSQNIGHQSLVTSSNGTSTTQPPAHHMIAATTSSTSSNASSTSNSHQEVVFDQQFQAPAAASHPLNSVYAAAYPATYGQQQYHVSVPAGRAVESYPPTPSPETNINNNLTYHYSRSTSSTGRSPTPSRNTPLLQEFILPIQVKAAPFCDTNDILEMDYEAYDLETFEDYSPEPAANFHPAPYTGSPNSLINSISRDIKKAEEIAITRMKYHSFGYIDLREGMFGKLNLRRPGAWSRCPSASVARKIRRR</sequence>
<gene>
    <name evidence="3" type="ORF">B0I71DRAFT_6843</name>
    <name evidence="2" type="ORF">YALI1_D08174g</name>
</gene>
<reference evidence="2 4" key="1">
    <citation type="journal article" date="2016" name="PLoS ONE">
        <title>Sequence Assembly of Yarrowia lipolytica Strain W29/CLIB89 Shows Transposable Element Diversity.</title>
        <authorList>
            <person name="Magnan C."/>
            <person name="Yu J."/>
            <person name="Chang I."/>
            <person name="Jahn E."/>
            <person name="Kanomata Y."/>
            <person name="Wu J."/>
            <person name="Zeller M."/>
            <person name="Oakes M."/>
            <person name="Baldi P."/>
            <person name="Sandmeyer S."/>
        </authorList>
    </citation>
    <scope>NUCLEOTIDE SEQUENCE [LARGE SCALE GENOMIC DNA]</scope>
    <source>
        <strain evidence="2">CLIB89</strain>
        <strain evidence="4">CLIB89(W29)</strain>
    </source>
</reference>
<dbReference type="KEGG" id="yli:2910871"/>
<dbReference type="VEuPathDB" id="FungiDB:YALI0_D06369g"/>
<evidence type="ECO:0000313" key="4">
    <source>
        <dbReference type="Proteomes" id="UP000182444"/>
    </source>
</evidence>
<dbReference type="AlphaFoldDB" id="A0A1D8NDG5"/>
<evidence type="ECO:0000313" key="2">
    <source>
        <dbReference type="EMBL" id="AOW03667.1"/>
    </source>
</evidence>
<protein>
    <submittedName>
        <fullName evidence="2">Uncharacterized protein</fullName>
    </submittedName>
</protein>
<evidence type="ECO:0000313" key="5">
    <source>
        <dbReference type="Proteomes" id="UP000256601"/>
    </source>
</evidence>
<feature type="region of interest" description="Disordered" evidence="1">
    <location>
        <begin position="51"/>
        <end position="89"/>
    </location>
</feature>
<reference evidence="3 5" key="2">
    <citation type="submission" date="2018-07" db="EMBL/GenBank/DDBJ databases">
        <title>Draft Genome Assemblies for Five Robust Yarrowia lipolytica Strains Exhibiting High Lipid Production and Pentose Sugar Utilization and Sugar Alcohol Secretion from Undetoxified Lignocellulosic Biomass Hydrolysates.</title>
        <authorList>
            <consortium name="DOE Joint Genome Institute"/>
            <person name="Walker C."/>
            <person name="Ryu S."/>
            <person name="Na H."/>
            <person name="Zane M."/>
            <person name="LaButti K."/>
            <person name="Lipzen A."/>
            <person name="Haridas S."/>
            <person name="Barry K."/>
            <person name="Grigoriev I.V."/>
            <person name="Quarterman J."/>
            <person name="Slininger P."/>
            <person name="Dien B."/>
            <person name="Trinh C.T."/>
        </authorList>
    </citation>
    <scope>NUCLEOTIDE SEQUENCE [LARGE SCALE GENOMIC DNA]</scope>
    <source>
        <strain evidence="3 5">YB392</strain>
    </source>
</reference>
<proteinExistence type="predicted"/>